<reference evidence="2 3" key="1">
    <citation type="submission" date="2016-06" db="EMBL/GenBank/DDBJ databases">
        <title>Complete genome sequence of a deep-branching marine Gamma Proteobacterium Woeseia oceani type strain XK5.</title>
        <authorList>
            <person name="Mu D."/>
            <person name="Du Z."/>
        </authorList>
    </citation>
    <scope>NUCLEOTIDE SEQUENCE [LARGE SCALE GENOMIC DNA]</scope>
    <source>
        <strain evidence="2 3">XK5</strain>
    </source>
</reference>
<evidence type="ECO:0000313" key="2">
    <source>
        <dbReference type="EMBL" id="ANO50508.1"/>
    </source>
</evidence>
<dbReference type="KEGG" id="woc:BA177_04130"/>
<dbReference type="EMBL" id="CP016268">
    <property type="protein sequence ID" value="ANO50508.1"/>
    <property type="molecule type" value="Genomic_DNA"/>
</dbReference>
<dbReference type="PROSITE" id="PS51257">
    <property type="entry name" value="PROKAR_LIPOPROTEIN"/>
    <property type="match status" value="1"/>
</dbReference>
<keyword evidence="1" id="KW-0732">Signal</keyword>
<evidence type="ECO:0008006" key="4">
    <source>
        <dbReference type="Google" id="ProtNLM"/>
    </source>
</evidence>
<organism evidence="2 3">
    <name type="scientific">Woeseia oceani</name>
    <dbReference type="NCBI Taxonomy" id="1548547"/>
    <lineage>
        <taxon>Bacteria</taxon>
        <taxon>Pseudomonadati</taxon>
        <taxon>Pseudomonadota</taxon>
        <taxon>Gammaproteobacteria</taxon>
        <taxon>Woeseiales</taxon>
        <taxon>Woeseiaceae</taxon>
        <taxon>Woeseia</taxon>
    </lineage>
</organism>
<feature type="chain" id="PRO_5008260125" description="Carboxypeptidase regulatory-like domain-containing protein" evidence="1">
    <location>
        <begin position="21"/>
        <end position="714"/>
    </location>
</feature>
<accession>A0A193LDF2</accession>
<sequence>MLLRIAYTLLVLVAVTFLTACQRNTPSQVESSGGATQELTPISMDADDIAGVVSSAAGPEAGVWVIAETNDLDTRFTRIVVTDDEGRYLVPDLPAADYQLWVRGYGLTDSAKVDASPGERVDLQAITASSPAEAARYYPAAYWYAMMDLPSESEVAELPGGMNYYLTWMKNMGCVGCHQLGNEATRTMPAAFADIDSSEQAWARRLASGQAGHNMIGIAAERLRGLPFKYLADWSDRIAAGELPAHKPARPSGVERNIVATVRDWSEPQFYMHDLSGTDRRNPTVNGYGRLYGAPELSTDKMPILDPVANTASEYTLPVRDEDTPTTNEDPVVAPSPYWGDERIWDSRANVHNPMLDQDGRVWLTARIRAANNPDFCKPGSSHPSAQLYPKDRAGRHLAIFDPETQDYTFVDTCFGTHHLQFAYDDRNTLWTSGGGDVVGWLDTTTFFETGDAAAAQGWAPLILDTNGNGKQDAWTEPGAPQDAKLDTRVPNGFYAVMPEPNGDAVWGSNAFCYPGSITRLVPGDNPPQTALAEMYYPPLPGFGVRGADIDKQSVVWSSLGSGHLGEFDRRKCKGPLNGPDATGNHCPEGWTLHDLPGPGFAELPQFSVESSYYTWVDQHNSLGLGEDVPIATGNLFDGVHALVDDEFVTLRVPYPMGFYTKGFEGRIDDPDAGWKGRGLWVPEGDRTPWLKEGGKGSKPIVVHFQVRPNPLAK</sequence>
<evidence type="ECO:0000256" key="1">
    <source>
        <dbReference type="SAM" id="SignalP"/>
    </source>
</evidence>
<protein>
    <recommendedName>
        <fullName evidence="4">Carboxypeptidase regulatory-like domain-containing protein</fullName>
    </recommendedName>
</protein>
<feature type="signal peptide" evidence="1">
    <location>
        <begin position="1"/>
        <end position="20"/>
    </location>
</feature>
<proteinExistence type="predicted"/>
<dbReference type="Proteomes" id="UP000092695">
    <property type="component" value="Chromosome"/>
</dbReference>
<evidence type="ECO:0000313" key="3">
    <source>
        <dbReference type="Proteomes" id="UP000092695"/>
    </source>
</evidence>
<keyword evidence="3" id="KW-1185">Reference proteome</keyword>
<dbReference type="OrthoDB" id="9812926at2"/>
<dbReference type="RefSeq" id="WP_068613237.1">
    <property type="nucleotide sequence ID" value="NZ_CP016268.1"/>
</dbReference>
<dbReference type="AlphaFoldDB" id="A0A193LDF2"/>
<gene>
    <name evidence="2" type="ORF">BA177_04130</name>
</gene>
<name>A0A193LDF2_9GAMM</name>